<dbReference type="EMBL" id="FUXM01000010">
    <property type="protein sequence ID" value="SJZ87926.1"/>
    <property type="molecule type" value="Genomic_DNA"/>
</dbReference>
<dbReference type="GO" id="GO:0007165">
    <property type="term" value="P:signal transduction"/>
    <property type="evidence" value="ECO:0007669"/>
    <property type="project" value="InterPro"/>
</dbReference>
<dbReference type="PANTHER" id="PTHR22617:SF23">
    <property type="entry name" value="CHEMOTAXIS PROTEIN CHEW"/>
    <property type="match status" value="1"/>
</dbReference>
<dbReference type="Pfam" id="PF01584">
    <property type="entry name" value="CheW"/>
    <property type="match status" value="1"/>
</dbReference>
<protein>
    <submittedName>
        <fullName evidence="2">Purine-binding chemotaxis protein CheW</fullName>
    </submittedName>
</protein>
<gene>
    <name evidence="2" type="ORF">SAMN02745885_01188</name>
</gene>
<dbReference type="Proteomes" id="UP000189933">
    <property type="component" value="Unassembled WGS sequence"/>
</dbReference>
<evidence type="ECO:0000259" key="1">
    <source>
        <dbReference type="PROSITE" id="PS50851"/>
    </source>
</evidence>
<dbReference type="SMART" id="SM00260">
    <property type="entry name" value="CheW"/>
    <property type="match status" value="1"/>
</dbReference>
<dbReference type="Gene3D" id="2.30.30.40">
    <property type="entry name" value="SH3 Domains"/>
    <property type="match status" value="1"/>
</dbReference>
<dbReference type="AlphaFoldDB" id="A0A1T4P9K7"/>
<dbReference type="OrthoDB" id="9794382at2"/>
<dbReference type="PANTHER" id="PTHR22617">
    <property type="entry name" value="CHEMOTAXIS SENSOR HISTIDINE KINASE-RELATED"/>
    <property type="match status" value="1"/>
</dbReference>
<name>A0A1T4P9K7_9FIRM</name>
<evidence type="ECO:0000313" key="2">
    <source>
        <dbReference type="EMBL" id="SJZ87926.1"/>
    </source>
</evidence>
<reference evidence="3" key="1">
    <citation type="submission" date="2017-02" db="EMBL/GenBank/DDBJ databases">
        <authorList>
            <person name="Varghese N."/>
            <person name="Submissions S."/>
        </authorList>
    </citation>
    <scope>NUCLEOTIDE SEQUENCE [LARGE SCALE GENOMIC DNA]</scope>
    <source>
        <strain evidence="3">DSM 16521</strain>
    </source>
</reference>
<proteinExistence type="predicted"/>
<dbReference type="GO" id="GO:0005829">
    <property type="term" value="C:cytosol"/>
    <property type="evidence" value="ECO:0007669"/>
    <property type="project" value="TreeGrafter"/>
</dbReference>
<dbReference type="InterPro" id="IPR039315">
    <property type="entry name" value="CheW"/>
</dbReference>
<evidence type="ECO:0000313" key="3">
    <source>
        <dbReference type="Proteomes" id="UP000189933"/>
    </source>
</evidence>
<dbReference type="PROSITE" id="PS50851">
    <property type="entry name" value="CHEW"/>
    <property type="match status" value="1"/>
</dbReference>
<dbReference type="GO" id="GO:0006935">
    <property type="term" value="P:chemotaxis"/>
    <property type="evidence" value="ECO:0007669"/>
    <property type="project" value="InterPro"/>
</dbReference>
<feature type="domain" description="CheW-like" evidence="1">
    <location>
        <begin position="2"/>
        <end position="140"/>
    </location>
</feature>
<keyword evidence="3" id="KW-1185">Reference proteome</keyword>
<accession>A0A1T4P9K7</accession>
<sequence length="140" mass="16176">MEVQIVVFRLQNKWYGLYINRVKEIFPLVKITRVPRTPSYILGVINLRGTVVPVLSLHRLFGLPEPLITEESRIIILTEQEGMFGVLADEISSVTKVGEDQIQTDIYEKYIDAFVKLPDRVVMVLKRQFKEELGWGNSKN</sequence>
<dbReference type="Gene3D" id="2.40.50.180">
    <property type="entry name" value="CheA-289, Domain 4"/>
    <property type="match status" value="1"/>
</dbReference>
<dbReference type="RefSeq" id="WP_159071882.1">
    <property type="nucleotide sequence ID" value="NZ_FUXM01000010.1"/>
</dbReference>
<organism evidence="2 3">
    <name type="scientific">Carboxydocella sporoproducens DSM 16521</name>
    <dbReference type="NCBI Taxonomy" id="1121270"/>
    <lineage>
        <taxon>Bacteria</taxon>
        <taxon>Bacillati</taxon>
        <taxon>Bacillota</taxon>
        <taxon>Clostridia</taxon>
        <taxon>Eubacteriales</taxon>
        <taxon>Clostridiales Family XVI. Incertae Sedis</taxon>
        <taxon>Carboxydocella</taxon>
    </lineage>
</organism>
<dbReference type="InterPro" id="IPR036061">
    <property type="entry name" value="CheW-like_dom_sf"/>
</dbReference>
<dbReference type="InterPro" id="IPR002545">
    <property type="entry name" value="CheW-lke_dom"/>
</dbReference>
<dbReference type="SUPFAM" id="SSF50341">
    <property type="entry name" value="CheW-like"/>
    <property type="match status" value="1"/>
</dbReference>